<evidence type="ECO:0000256" key="5">
    <source>
        <dbReference type="ARBA" id="ARBA00023186"/>
    </source>
</evidence>
<dbReference type="SUPFAM" id="SSF49493">
    <property type="entry name" value="HSP40/DnaJ peptide-binding domain"/>
    <property type="match status" value="2"/>
</dbReference>
<dbReference type="CDD" id="cd10719">
    <property type="entry name" value="DnaJ_zf"/>
    <property type="match status" value="1"/>
</dbReference>
<keyword evidence="4 6" id="KW-0862">Zinc</keyword>
<evidence type="ECO:0000256" key="2">
    <source>
        <dbReference type="ARBA" id="ARBA00022737"/>
    </source>
</evidence>
<dbReference type="FunFam" id="2.60.260.20:FF:000003">
    <property type="entry name" value="DnaJ subfamily A member 2"/>
    <property type="match status" value="1"/>
</dbReference>
<dbReference type="Gene3D" id="2.60.260.20">
    <property type="entry name" value="Urease metallochaperone UreE, N-terminal domain"/>
    <property type="match status" value="2"/>
</dbReference>
<organism evidence="9 10">
    <name type="scientific">Trichomonascus ciferrii</name>
    <dbReference type="NCBI Taxonomy" id="44093"/>
    <lineage>
        <taxon>Eukaryota</taxon>
        <taxon>Fungi</taxon>
        <taxon>Dikarya</taxon>
        <taxon>Ascomycota</taxon>
        <taxon>Saccharomycotina</taxon>
        <taxon>Dipodascomycetes</taxon>
        <taxon>Dipodascales</taxon>
        <taxon>Trichomonascaceae</taxon>
        <taxon>Trichomonascus</taxon>
        <taxon>Trichomonascus ciferrii complex</taxon>
    </lineage>
</organism>
<dbReference type="FunFam" id="2.10.230.10:FF:000001">
    <property type="entry name" value="DnaJ subfamily A member 2"/>
    <property type="match status" value="1"/>
</dbReference>
<comment type="caution">
    <text evidence="9">The sequence shown here is derived from an EMBL/GenBank/DDBJ whole genome shotgun (WGS) entry which is preliminary data.</text>
</comment>
<feature type="domain" description="CR-type" evidence="8">
    <location>
        <begin position="56"/>
        <end position="141"/>
    </location>
</feature>
<dbReference type="Gene3D" id="2.10.230.10">
    <property type="entry name" value="Heat shock protein DnaJ, cysteine-rich domain"/>
    <property type="match status" value="1"/>
</dbReference>
<proteinExistence type="predicted"/>
<feature type="compositionally biased region" description="Acidic residues" evidence="7">
    <location>
        <begin position="313"/>
        <end position="327"/>
    </location>
</feature>
<sequence length="336" mass="36678">MNGPNPYEDMFGAEDFAQFFTGMHAGAGAGPRPGRPKRTEDAQIDLEVTLEEAFKGKVFKMESTRDVLCKTCAGGGGRRGARARTCGKCNGEGLVKKLRRVGPGLVTNELAECDACTGRGSVYKEKDRCKRCRGSGVGEATSLLEVYVPRGAPDGHTIVLSGMADEAPGKQTGDLVFRVHVKPHAVFERKYNDLYVRVSLTLSEALCGFSRVVCEHLDGRGVQVSTPPGKVLRPHDYLRVRDEGMPVLKGGDSRGDLYVLLDIEFPDDGWCVEKSELQTVRRMLPEKPKKDAPHSTAVVDDVAFEVKTGALPEYDEDYEDNDDDDEGFAPGECPTM</sequence>
<dbReference type="CDD" id="cd10747">
    <property type="entry name" value="DnaJ_C"/>
    <property type="match status" value="1"/>
</dbReference>
<dbReference type="InterPro" id="IPR001305">
    <property type="entry name" value="HSP_DnaJ_Cys-rich_dom"/>
</dbReference>
<evidence type="ECO:0000256" key="4">
    <source>
        <dbReference type="ARBA" id="ARBA00022833"/>
    </source>
</evidence>
<keyword evidence="10" id="KW-1185">Reference proteome</keyword>
<evidence type="ECO:0000256" key="1">
    <source>
        <dbReference type="ARBA" id="ARBA00022723"/>
    </source>
</evidence>
<keyword evidence="5" id="KW-0143">Chaperone</keyword>
<dbReference type="EMBL" id="SWFS01000194">
    <property type="protein sequence ID" value="KAA8914773.1"/>
    <property type="molecule type" value="Genomic_DNA"/>
</dbReference>
<keyword evidence="1 6" id="KW-0479">Metal-binding</keyword>
<dbReference type="PROSITE" id="PS51188">
    <property type="entry name" value="ZF_CR"/>
    <property type="match status" value="1"/>
</dbReference>
<dbReference type="GO" id="GO:0051082">
    <property type="term" value="F:unfolded protein binding"/>
    <property type="evidence" value="ECO:0007669"/>
    <property type="project" value="InterPro"/>
</dbReference>
<dbReference type="InterPro" id="IPR044713">
    <property type="entry name" value="DNJA1/2-like"/>
</dbReference>
<dbReference type="VEuPathDB" id="FungiDB:TRICI_002849"/>
<feature type="region of interest" description="Disordered" evidence="7">
    <location>
        <begin position="309"/>
        <end position="336"/>
    </location>
</feature>
<keyword evidence="3 6" id="KW-0863">Zinc-finger</keyword>
<protein>
    <recommendedName>
        <fullName evidence="8">CR-type domain-containing protein</fullName>
    </recommendedName>
</protein>
<evidence type="ECO:0000313" key="10">
    <source>
        <dbReference type="Proteomes" id="UP000761534"/>
    </source>
</evidence>
<evidence type="ECO:0000256" key="7">
    <source>
        <dbReference type="SAM" id="MobiDB-lite"/>
    </source>
</evidence>
<dbReference type="InterPro" id="IPR002939">
    <property type="entry name" value="DnaJ_C"/>
</dbReference>
<keyword evidence="2" id="KW-0677">Repeat</keyword>
<accession>A0A642VBJ9</accession>
<gene>
    <name evidence="9" type="ORF">TRICI_002849</name>
</gene>
<dbReference type="GO" id="GO:0006457">
    <property type="term" value="P:protein folding"/>
    <property type="evidence" value="ECO:0007669"/>
    <property type="project" value="InterPro"/>
</dbReference>
<dbReference type="SUPFAM" id="SSF57938">
    <property type="entry name" value="DnaJ/Hsp40 cysteine-rich domain"/>
    <property type="match status" value="1"/>
</dbReference>
<dbReference type="InterPro" id="IPR008971">
    <property type="entry name" value="HSP40/DnaJ_pept-bd"/>
</dbReference>
<dbReference type="GO" id="GO:0030544">
    <property type="term" value="F:Hsp70 protein binding"/>
    <property type="evidence" value="ECO:0007669"/>
    <property type="project" value="InterPro"/>
</dbReference>
<dbReference type="OrthoDB" id="550424at2759"/>
<evidence type="ECO:0000256" key="6">
    <source>
        <dbReference type="PROSITE-ProRule" id="PRU00546"/>
    </source>
</evidence>
<evidence type="ECO:0000259" key="8">
    <source>
        <dbReference type="PROSITE" id="PS51188"/>
    </source>
</evidence>
<dbReference type="AlphaFoldDB" id="A0A642VBJ9"/>
<reference evidence="9" key="1">
    <citation type="journal article" date="2019" name="G3 (Bethesda)">
        <title>Genome Assemblies of Two Rare Opportunistic Yeast Pathogens: Diutina rugosa (syn. Candida rugosa) and Trichomonascus ciferrii (syn. Candida ciferrii).</title>
        <authorList>
            <person name="Mixao V."/>
            <person name="Saus E."/>
            <person name="Hansen A.P."/>
            <person name="Lass-Florl C."/>
            <person name="Gabaldon T."/>
        </authorList>
    </citation>
    <scope>NUCLEOTIDE SEQUENCE</scope>
    <source>
        <strain evidence="9">CBS 4856</strain>
    </source>
</reference>
<dbReference type="InterPro" id="IPR036410">
    <property type="entry name" value="HSP_DnaJ_Cys-rich_dom_sf"/>
</dbReference>
<dbReference type="PANTHER" id="PTHR43888">
    <property type="entry name" value="DNAJ-LIKE-2, ISOFORM A-RELATED"/>
    <property type="match status" value="1"/>
</dbReference>
<evidence type="ECO:0000313" key="9">
    <source>
        <dbReference type="EMBL" id="KAA8914773.1"/>
    </source>
</evidence>
<evidence type="ECO:0000256" key="3">
    <source>
        <dbReference type="ARBA" id="ARBA00022771"/>
    </source>
</evidence>
<feature type="zinc finger region" description="CR-type" evidence="6">
    <location>
        <begin position="56"/>
        <end position="141"/>
    </location>
</feature>
<dbReference type="GO" id="GO:0008270">
    <property type="term" value="F:zinc ion binding"/>
    <property type="evidence" value="ECO:0007669"/>
    <property type="project" value="UniProtKB-KW"/>
</dbReference>
<dbReference type="Proteomes" id="UP000761534">
    <property type="component" value="Unassembled WGS sequence"/>
</dbReference>
<dbReference type="Pfam" id="PF00684">
    <property type="entry name" value="DnaJ_CXXCXGXG"/>
    <property type="match status" value="1"/>
</dbReference>
<dbReference type="Pfam" id="PF01556">
    <property type="entry name" value="DnaJ_C"/>
    <property type="match status" value="1"/>
</dbReference>
<name>A0A642VBJ9_9ASCO</name>